<proteinExistence type="predicted"/>
<evidence type="ECO:0000256" key="1">
    <source>
        <dbReference type="SAM" id="MobiDB-lite"/>
    </source>
</evidence>
<gene>
    <name evidence="2" type="ORF">C1S65_07445</name>
</gene>
<sequence>MWSGGSPLHKGHTASVGAGLPANTGIAGAMHRGVPFAGKPAPTGWHGIGGSGVRGDKSRAISAGA</sequence>
<evidence type="ECO:0000313" key="3">
    <source>
        <dbReference type="Proteomes" id="UP000251617"/>
    </source>
</evidence>
<evidence type="ECO:0000313" key="2">
    <source>
        <dbReference type="EMBL" id="AXA23960.1"/>
    </source>
</evidence>
<feature type="region of interest" description="Disordered" evidence="1">
    <location>
        <begin position="1"/>
        <end position="65"/>
    </location>
</feature>
<reference evidence="2 3" key="1">
    <citation type="submission" date="2018-06" db="EMBL/GenBank/DDBJ databases">
        <title>The genome of Pseudomonas putida NX-1, a lignin degrader.</title>
        <authorList>
            <person name="Xu Z."/>
        </authorList>
    </citation>
    <scope>NUCLEOTIDE SEQUENCE [LARGE SCALE GENOMIC DNA]</scope>
    <source>
        <strain evidence="2 3">NX-1</strain>
    </source>
</reference>
<dbReference type="AlphaFoldDB" id="A0AAD0PDV3"/>
<accession>A0AAD0PDV3</accession>
<dbReference type="EMBL" id="CP030750">
    <property type="protein sequence ID" value="AXA23960.1"/>
    <property type="molecule type" value="Genomic_DNA"/>
</dbReference>
<organism evidence="2 3">
    <name type="scientific">Pseudomonas putida</name>
    <name type="common">Arthrobacter siderocapsulatus</name>
    <dbReference type="NCBI Taxonomy" id="303"/>
    <lineage>
        <taxon>Bacteria</taxon>
        <taxon>Pseudomonadati</taxon>
        <taxon>Pseudomonadota</taxon>
        <taxon>Gammaproteobacteria</taxon>
        <taxon>Pseudomonadales</taxon>
        <taxon>Pseudomonadaceae</taxon>
        <taxon>Pseudomonas</taxon>
    </lineage>
</organism>
<name>A0AAD0PDV3_PSEPU</name>
<protein>
    <submittedName>
        <fullName evidence="2">Uncharacterized protein</fullName>
    </submittedName>
</protein>
<dbReference type="Proteomes" id="UP000251617">
    <property type="component" value="Chromosome"/>
</dbReference>